<dbReference type="Pfam" id="PF14697">
    <property type="entry name" value="Fer4_21"/>
    <property type="match status" value="1"/>
</dbReference>
<dbReference type="OrthoDB" id="9806398at2"/>
<feature type="transmembrane region" description="Helical" evidence="7">
    <location>
        <begin position="87"/>
        <end position="106"/>
    </location>
</feature>
<dbReference type="Pfam" id="PF12801">
    <property type="entry name" value="Fer4_5"/>
    <property type="match status" value="2"/>
</dbReference>
<sequence length="222" mass="25633">MALKLTAVLRTITEIASLLLFLFLFIGGKLQLWILIFGGLAILSLFFGRFYCGWVCPIQTVFRPIGWLYKKLHIKRLKTPKVMKKPVFRYIFLFLFLGLLVTTRIFAIKLPLLFYILVAGVMVTLFFEEEFWHSFFCPYGTILSFFSRPAKLHLGISEDKCIGCGLCQKVCNANSIITLDNKKRRIIRNECLLCFNCENVCPVEAISYSKAKKFKLKKSIET</sequence>
<dbReference type="InterPro" id="IPR017900">
    <property type="entry name" value="4Fe4S_Fe_S_CS"/>
</dbReference>
<evidence type="ECO:0000256" key="7">
    <source>
        <dbReference type="SAM" id="Phobius"/>
    </source>
</evidence>
<keyword evidence="7" id="KW-0472">Membrane</keyword>
<keyword evidence="2" id="KW-0004">4Fe-4S</keyword>
<protein>
    <submittedName>
        <fullName evidence="9">4Fe-4S ferredoxin</fullName>
    </submittedName>
</protein>
<dbReference type="InterPro" id="IPR051684">
    <property type="entry name" value="Electron_Trans/Redox"/>
</dbReference>
<keyword evidence="3" id="KW-0479">Metal-binding</keyword>
<keyword evidence="4" id="KW-0249">Electron transport</keyword>
<dbReference type="PANTHER" id="PTHR30176">
    <property type="entry name" value="FERREDOXIN-TYPE PROTEIN NAPH"/>
    <property type="match status" value="1"/>
</dbReference>
<evidence type="ECO:0000256" key="4">
    <source>
        <dbReference type="ARBA" id="ARBA00022982"/>
    </source>
</evidence>
<proteinExistence type="predicted"/>
<dbReference type="PATRIC" id="fig|1330330.3.peg.352"/>
<dbReference type="STRING" id="1330330.IX53_01730"/>
<dbReference type="InterPro" id="IPR017896">
    <property type="entry name" value="4Fe4S_Fe-S-bd"/>
</dbReference>
<organism evidence="9 10">
    <name type="scientific">Kosmotoga pacifica</name>
    <dbReference type="NCBI Taxonomy" id="1330330"/>
    <lineage>
        <taxon>Bacteria</taxon>
        <taxon>Thermotogati</taxon>
        <taxon>Thermotogota</taxon>
        <taxon>Thermotogae</taxon>
        <taxon>Kosmotogales</taxon>
        <taxon>Kosmotogaceae</taxon>
        <taxon>Kosmotoga</taxon>
    </lineage>
</organism>
<dbReference type="PANTHER" id="PTHR30176:SF3">
    <property type="entry name" value="FERREDOXIN-TYPE PROTEIN NAPH"/>
    <property type="match status" value="1"/>
</dbReference>
<feature type="domain" description="4Fe-4S ferredoxin-type" evidence="8">
    <location>
        <begin position="183"/>
        <end position="211"/>
    </location>
</feature>
<evidence type="ECO:0000256" key="3">
    <source>
        <dbReference type="ARBA" id="ARBA00022723"/>
    </source>
</evidence>
<gene>
    <name evidence="9" type="ORF">IX53_01730</name>
</gene>
<keyword evidence="1" id="KW-0813">Transport</keyword>
<accession>A0A0G2ZDS1</accession>
<feature type="transmembrane region" description="Helical" evidence="7">
    <location>
        <begin position="32"/>
        <end position="52"/>
    </location>
</feature>
<name>A0A0G2ZDS1_9BACT</name>
<reference evidence="9 10" key="1">
    <citation type="submission" date="2015-04" db="EMBL/GenBank/DDBJ databases">
        <title>Complete Genome Sequence of Kosmotoga pacifica SLHLJ1.</title>
        <authorList>
            <person name="Jiang L.J."/>
            <person name="Shao Z.Z."/>
            <person name="Jebbar M."/>
        </authorList>
    </citation>
    <scope>NUCLEOTIDE SEQUENCE [LARGE SCALE GENOMIC DNA]</scope>
    <source>
        <strain evidence="9 10">SLHLJ1</strain>
    </source>
</reference>
<evidence type="ECO:0000256" key="5">
    <source>
        <dbReference type="ARBA" id="ARBA00023004"/>
    </source>
</evidence>
<dbReference type="PROSITE" id="PS00198">
    <property type="entry name" value="4FE4S_FER_1"/>
    <property type="match status" value="1"/>
</dbReference>
<dbReference type="KEGG" id="kpf:IX53_01730"/>
<keyword evidence="5" id="KW-0408">Iron</keyword>
<evidence type="ECO:0000256" key="2">
    <source>
        <dbReference type="ARBA" id="ARBA00022485"/>
    </source>
</evidence>
<dbReference type="SUPFAM" id="SSF54862">
    <property type="entry name" value="4Fe-4S ferredoxins"/>
    <property type="match status" value="1"/>
</dbReference>
<dbReference type="AlphaFoldDB" id="A0A0G2ZDS1"/>
<feature type="transmembrane region" description="Helical" evidence="7">
    <location>
        <begin position="7"/>
        <end position="26"/>
    </location>
</feature>
<evidence type="ECO:0000313" key="9">
    <source>
        <dbReference type="EMBL" id="AKI98196.1"/>
    </source>
</evidence>
<dbReference type="GO" id="GO:0051539">
    <property type="term" value="F:4 iron, 4 sulfur cluster binding"/>
    <property type="evidence" value="ECO:0007669"/>
    <property type="project" value="UniProtKB-KW"/>
</dbReference>
<keyword evidence="10" id="KW-1185">Reference proteome</keyword>
<keyword evidence="7" id="KW-1133">Transmembrane helix</keyword>
<evidence type="ECO:0000256" key="1">
    <source>
        <dbReference type="ARBA" id="ARBA00022448"/>
    </source>
</evidence>
<dbReference type="Gene3D" id="3.30.70.20">
    <property type="match status" value="2"/>
</dbReference>
<dbReference type="GO" id="GO:0005886">
    <property type="term" value="C:plasma membrane"/>
    <property type="evidence" value="ECO:0007669"/>
    <property type="project" value="TreeGrafter"/>
</dbReference>
<evidence type="ECO:0000313" key="10">
    <source>
        <dbReference type="Proteomes" id="UP000035159"/>
    </source>
</evidence>
<dbReference type="GO" id="GO:0046872">
    <property type="term" value="F:metal ion binding"/>
    <property type="evidence" value="ECO:0007669"/>
    <property type="project" value="UniProtKB-KW"/>
</dbReference>
<dbReference type="PROSITE" id="PS51379">
    <property type="entry name" value="4FE4S_FER_2"/>
    <property type="match status" value="2"/>
</dbReference>
<keyword evidence="6" id="KW-0411">Iron-sulfur</keyword>
<keyword evidence="7" id="KW-0812">Transmembrane</keyword>
<dbReference type="EMBL" id="CP011232">
    <property type="protein sequence ID" value="AKI98196.1"/>
    <property type="molecule type" value="Genomic_DNA"/>
</dbReference>
<feature type="domain" description="4Fe-4S ferredoxin-type" evidence="8">
    <location>
        <begin position="152"/>
        <end position="182"/>
    </location>
</feature>
<evidence type="ECO:0000259" key="8">
    <source>
        <dbReference type="PROSITE" id="PS51379"/>
    </source>
</evidence>
<dbReference type="Proteomes" id="UP000035159">
    <property type="component" value="Chromosome"/>
</dbReference>
<evidence type="ECO:0000256" key="6">
    <source>
        <dbReference type="ARBA" id="ARBA00023014"/>
    </source>
</evidence>